<gene>
    <name evidence="4" type="ORF">ACFO5W_17225</name>
</gene>
<feature type="domain" description="N-acetyltransferase" evidence="3">
    <location>
        <begin position="7"/>
        <end position="178"/>
    </location>
</feature>
<dbReference type="SUPFAM" id="SSF55729">
    <property type="entry name" value="Acyl-CoA N-acyltransferases (Nat)"/>
    <property type="match status" value="1"/>
</dbReference>
<dbReference type="InterPro" id="IPR016181">
    <property type="entry name" value="Acyl_CoA_acyltransferase"/>
</dbReference>
<accession>A0ABV9C6S5</accession>
<keyword evidence="1 4" id="KW-0808">Transferase</keyword>
<evidence type="ECO:0000313" key="4">
    <source>
        <dbReference type="EMBL" id="MFC4528390.1"/>
    </source>
</evidence>
<keyword evidence="2 4" id="KW-0012">Acyltransferase</keyword>
<evidence type="ECO:0000259" key="3">
    <source>
        <dbReference type="PROSITE" id="PS51186"/>
    </source>
</evidence>
<dbReference type="Gene3D" id="3.40.630.30">
    <property type="match status" value="1"/>
</dbReference>
<dbReference type="CDD" id="cd04301">
    <property type="entry name" value="NAT_SF"/>
    <property type="match status" value="1"/>
</dbReference>
<dbReference type="PROSITE" id="PS51186">
    <property type="entry name" value="GNAT"/>
    <property type="match status" value="1"/>
</dbReference>
<dbReference type="Pfam" id="PF00583">
    <property type="entry name" value="Acetyltransf_1"/>
    <property type="match status" value="1"/>
</dbReference>
<sequence length="182" mass="20386">MSQSFLNSFRVAVPADVSSVVGLVESAYRGESGQRGWTTETHLLDGRRTDEESVAELIGRPGSLVLLMDRADALVACCHIEHQGDAGYFGMFAVSPELQTAGLGRTLLAEAERIARDEWRAIVMHMTVIEQRAELIAWYERRGYRLTGEFKPFPYGQERFGIPRREDLRFVCMSKSLSEVAA</sequence>
<dbReference type="InterPro" id="IPR050832">
    <property type="entry name" value="Bact_Acetyltransf"/>
</dbReference>
<keyword evidence="5" id="KW-1185">Reference proteome</keyword>
<proteinExistence type="predicted"/>
<dbReference type="PANTHER" id="PTHR43877:SF2">
    <property type="entry name" value="AMINOALKYLPHOSPHONATE N-ACETYLTRANSFERASE-RELATED"/>
    <property type="match status" value="1"/>
</dbReference>
<dbReference type="EMBL" id="JBHSGA010000020">
    <property type="protein sequence ID" value="MFC4528390.1"/>
    <property type="molecule type" value="Genomic_DNA"/>
</dbReference>
<evidence type="ECO:0000313" key="5">
    <source>
        <dbReference type="Proteomes" id="UP001595961"/>
    </source>
</evidence>
<dbReference type="InterPro" id="IPR000182">
    <property type="entry name" value="GNAT_dom"/>
</dbReference>
<name>A0ABV9C6S5_9GAMM</name>
<protein>
    <submittedName>
        <fullName evidence="4">GNAT family N-acetyltransferase</fullName>
        <ecNumber evidence="4">2.3.-.-</ecNumber>
    </submittedName>
</protein>
<dbReference type="RefSeq" id="WP_266148288.1">
    <property type="nucleotide sequence ID" value="NZ_CP064028.1"/>
</dbReference>
<comment type="caution">
    <text evidence="4">The sequence shown here is derived from an EMBL/GenBank/DDBJ whole genome shotgun (WGS) entry which is preliminary data.</text>
</comment>
<evidence type="ECO:0000256" key="1">
    <source>
        <dbReference type="ARBA" id="ARBA00022679"/>
    </source>
</evidence>
<dbReference type="PANTHER" id="PTHR43877">
    <property type="entry name" value="AMINOALKYLPHOSPHONATE N-ACETYLTRANSFERASE-RELATED-RELATED"/>
    <property type="match status" value="1"/>
</dbReference>
<dbReference type="GO" id="GO:0016746">
    <property type="term" value="F:acyltransferase activity"/>
    <property type="evidence" value="ECO:0007669"/>
    <property type="project" value="UniProtKB-KW"/>
</dbReference>
<reference evidence="5" key="1">
    <citation type="journal article" date="2019" name="Int. J. Syst. Evol. Microbiol.">
        <title>The Global Catalogue of Microorganisms (GCM) 10K type strain sequencing project: providing services to taxonomists for standard genome sequencing and annotation.</title>
        <authorList>
            <consortium name="The Broad Institute Genomics Platform"/>
            <consortium name="The Broad Institute Genome Sequencing Center for Infectious Disease"/>
            <person name="Wu L."/>
            <person name="Ma J."/>
        </authorList>
    </citation>
    <scope>NUCLEOTIDE SEQUENCE [LARGE SCALE GENOMIC DNA]</scope>
    <source>
        <strain evidence="5">CCM 4481</strain>
    </source>
</reference>
<dbReference type="Proteomes" id="UP001595961">
    <property type="component" value="Unassembled WGS sequence"/>
</dbReference>
<organism evidence="4 5">
    <name type="scientific">Dyella halodurans</name>
    <dbReference type="NCBI Taxonomy" id="1920171"/>
    <lineage>
        <taxon>Bacteria</taxon>
        <taxon>Pseudomonadati</taxon>
        <taxon>Pseudomonadota</taxon>
        <taxon>Gammaproteobacteria</taxon>
        <taxon>Lysobacterales</taxon>
        <taxon>Rhodanobacteraceae</taxon>
        <taxon>Dyella</taxon>
    </lineage>
</organism>
<dbReference type="EC" id="2.3.-.-" evidence="4"/>
<evidence type="ECO:0000256" key="2">
    <source>
        <dbReference type="ARBA" id="ARBA00023315"/>
    </source>
</evidence>